<reference evidence="1 2" key="1">
    <citation type="journal article" date="2018" name="Sci. Rep.">
        <title>Comparative analysis of the Pocillopora damicornis genome highlights role of immune system in coral evolution.</title>
        <authorList>
            <person name="Cunning R."/>
            <person name="Bay R.A."/>
            <person name="Gillette P."/>
            <person name="Baker A.C."/>
            <person name="Traylor-Knowles N."/>
        </authorList>
    </citation>
    <scope>NUCLEOTIDE SEQUENCE [LARGE SCALE GENOMIC DNA]</scope>
    <source>
        <strain evidence="1">RSMAS</strain>
        <tissue evidence="1">Whole animal</tissue>
    </source>
</reference>
<organism evidence="1 2">
    <name type="scientific">Pocillopora damicornis</name>
    <name type="common">Cauliflower coral</name>
    <name type="synonym">Millepora damicornis</name>
    <dbReference type="NCBI Taxonomy" id="46731"/>
    <lineage>
        <taxon>Eukaryota</taxon>
        <taxon>Metazoa</taxon>
        <taxon>Cnidaria</taxon>
        <taxon>Anthozoa</taxon>
        <taxon>Hexacorallia</taxon>
        <taxon>Scleractinia</taxon>
        <taxon>Astrocoeniina</taxon>
        <taxon>Pocilloporidae</taxon>
        <taxon>Pocillopora</taxon>
    </lineage>
</organism>
<dbReference type="Proteomes" id="UP000275408">
    <property type="component" value="Unassembled WGS sequence"/>
</dbReference>
<sequence>MIAHLENSIALKSVSFKGGVLYVGTSTLSGFLTSQVGRGTGSLPQWQYGSVNCIIVKNITEHCLGGKAPAYFGRNYQCGPAYKLKGGDYYYYYYFDGCTGEDFPAHDPCGSYSDKELKNIQNPHGNIFIR</sequence>
<proteinExistence type="predicted"/>
<name>A0A3M6ULF4_POCDA</name>
<evidence type="ECO:0000313" key="2">
    <source>
        <dbReference type="Proteomes" id="UP000275408"/>
    </source>
</evidence>
<comment type="caution">
    <text evidence="1">The sequence shown here is derived from an EMBL/GenBank/DDBJ whole genome shotgun (WGS) entry which is preliminary data.</text>
</comment>
<dbReference type="AlphaFoldDB" id="A0A3M6ULF4"/>
<accession>A0A3M6ULF4</accession>
<protein>
    <submittedName>
        <fullName evidence="1">Uncharacterized protein</fullName>
    </submittedName>
</protein>
<dbReference type="EMBL" id="RCHS01001299">
    <property type="protein sequence ID" value="RMX54198.1"/>
    <property type="molecule type" value="Genomic_DNA"/>
</dbReference>
<evidence type="ECO:0000313" key="1">
    <source>
        <dbReference type="EMBL" id="RMX54198.1"/>
    </source>
</evidence>
<keyword evidence="2" id="KW-1185">Reference proteome</keyword>
<gene>
    <name evidence="1" type="ORF">pdam_00013645</name>
</gene>